<evidence type="ECO:0000256" key="5">
    <source>
        <dbReference type="SAM" id="MobiDB-lite"/>
    </source>
</evidence>
<evidence type="ECO:0000259" key="8">
    <source>
        <dbReference type="PROSITE" id="PS50801"/>
    </source>
</evidence>
<feature type="compositionally biased region" description="Low complexity" evidence="5">
    <location>
        <begin position="1"/>
        <end position="19"/>
    </location>
</feature>
<dbReference type="Pfam" id="PF01740">
    <property type="entry name" value="STAS"/>
    <property type="match status" value="1"/>
</dbReference>
<keyword evidence="10" id="KW-1185">Reference proteome</keyword>
<dbReference type="Pfam" id="PF00027">
    <property type="entry name" value="cNMP_binding"/>
    <property type="match status" value="1"/>
</dbReference>
<dbReference type="InterPro" id="IPR036513">
    <property type="entry name" value="STAS_dom_sf"/>
</dbReference>
<evidence type="ECO:0000256" key="1">
    <source>
        <dbReference type="ARBA" id="ARBA00004141"/>
    </source>
</evidence>
<dbReference type="FunCoup" id="A0A1C7N1Z6">
    <property type="interactions" value="11"/>
</dbReference>
<dbReference type="CDD" id="cd07042">
    <property type="entry name" value="STAS_SulP_like_sulfate_transporter"/>
    <property type="match status" value="1"/>
</dbReference>
<dbReference type="GO" id="GO:0034490">
    <property type="term" value="P:basic amino acid transmembrane import into vacuole"/>
    <property type="evidence" value="ECO:0007669"/>
    <property type="project" value="EnsemblFungi"/>
</dbReference>
<name>A0A1C7N1Z6_9FUNG</name>
<organism evidence="9 10">
    <name type="scientific">Choanephora cucurbitarum</name>
    <dbReference type="NCBI Taxonomy" id="101091"/>
    <lineage>
        <taxon>Eukaryota</taxon>
        <taxon>Fungi</taxon>
        <taxon>Fungi incertae sedis</taxon>
        <taxon>Mucoromycota</taxon>
        <taxon>Mucoromycotina</taxon>
        <taxon>Mucoromycetes</taxon>
        <taxon>Mucorales</taxon>
        <taxon>Mucorineae</taxon>
        <taxon>Choanephoraceae</taxon>
        <taxon>Choanephoroideae</taxon>
        <taxon>Choanephora</taxon>
    </lineage>
</organism>
<evidence type="ECO:0000256" key="3">
    <source>
        <dbReference type="ARBA" id="ARBA00022989"/>
    </source>
</evidence>
<dbReference type="STRING" id="101091.A0A1C7N1Z6"/>
<feature type="compositionally biased region" description="Basic residues" evidence="5">
    <location>
        <begin position="146"/>
        <end position="155"/>
    </location>
</feature>
<evidence type="ECO:0000256" key="4">
    <source>
        <dbReference type="ARBA" id="ARBA00023136"/>
    </source>
</evidence>
<feature type="transmembrane region" description="Helical" evidence="6">
    <location>
        <begin position="418"/>
        <end position="438"/>
    </location>
</feature>
<dbReference type="SUPFAM" id="SSF51206">
    <property type="entry name" value="cAMP-binding domain-like"/>
    <property type="match status" value="1"/>
</dbReference>
<feature type="transmembrane region" description="Helical" evidence="6">
    <location>
        <begin position="560"/>
        <end position="591"/>
    </location>
</feature>
<dbReference type="CDD" id="cd00038">
    <property type="entry name" value="CAP_ED"/>
    <property type="match status" value="1"/>
</dbReference>
<dbReference type="InterPro" id="IPR011547">
    <property type="entry name" value="SLC26A/SulP_dom"/>
</dbReference>
<evidence type="ECO:0000313" key="9">
    <source>
        <dbReference type="EMBL" id="OBZ83165.1"/>
    </source>
</evidence>
<dbReference type="PROSITE" id="PS50801">
    <property type="entry name" value="STAS"/>
    <property type="match status" value="1"/>
</dbReference>
<proteinExistence type="predicted"/>
<feature type="transmembrane region" description="Helical" evidence="6">
    <location>
        <begin position="611"/>
        <end position="643"/>
    </location>
</feature>
<feature type="compositionally biased region" description="Polar residues" evidence="5">
    <location>
        <begin position="156"/>
        <end position="176"/>
    </location>
</feature>
<dbReference type="PROSITE" id="PS50042">
    <property type="entry name" value="CNMP_BINDING_3"/>
    <property type="match status" value="1"/>
</dbReference>
<dbReference type="Proteomes" id="UP000093000">
    <property type="component" value="Unassembled WGS sequence"/>
</dbReference>
<dbReference type="GO" id="GO:0000329">
    <property type="term" value="C:fungal-type vacuole membrane"/>
    <property type="evidence" value="ECO:0007669"/>
    <property type="project" value="EnsemblFungi"/>
</dbReference>
<gene>
    <name evidence="9" type="ORF">A0J61_08786</name>
</gene>
<feature type="transmembrane region" description="Helical" evidence="6">
    <location>
        <begin position="311"/>
        <end position="337"/>
    </location>
</feature>
<dbReference type="InterPro" id="IPR052706">
    <property type="entry name" value="Membrane-Transporter-like"/>
</dbReference>
<dbReference type="Gene3D" id="3.30.750.24">
    <property type="entry name" value="STAS domain"/>
    <property type="match status" value="1"/>
</dbReference>
<feature type="transmembrane region" description="Helical" evidence="6">
    <location>
        <begin position="219"/>
        <end position="240"/>
    </location>
</feature>
<evidence type="ECO:0000256" key="2">
    <source>
        <dbReference type="ARBA" id="ARBA00022692"/>
    </source>
</evidence>
<dbReference type="OrthoDB" id="409725at2759"/>
<comment type="subcellular location">
    <subcellularLocation>
        <location evidence="1">Membrane</location>
        <topology evidence="1">Multi-pass membrane protein</topology>
    </subcellularLocation>
</comment>
<dbReference type="InterPro" id="IPR002645">
    <property type="entry name" value="STAS_dom"/>
</dbReference>
<feature type="domain" description="STAS" evidence="8">
    <location>
        <begin position="684"/>
        <end position="797"/>
    </location>
</feature>
<dbReference type="Pfam" id="PF00916">
    <property type="entry name" value="Sulfate_transp"/>
    <property type="match status" value="1"/>
</dbReference>
<feature type="domain" description="Cyclic nucleotide-binding" evidence="7">
    <location>
        <begin position="896"/>
        <end position="983"/>
    </location>
</feature>
<keyword evidence="2 6" id="KW-0812">Transmembrane</keyword>
<dbReference type="InterPro" id="IPR014710">
    <property type="entry name" value="RmlC-like_jellyroll"/>
</dbReference>
<feature type="compositionally biased region" description="Polar residues" evidence="5">
    <location>
        <begin position="75"/>
        <end position="88"/>
    </location>
</feature>
<accession>A0A1C7N1Z6</accession>
<dbReference type="Gene3D" id="2.60.120.10">
    <property type="entry name" value="Jelly Rolls"/>
    <property type="match status" value="1"/>
</dbReference>
<dbReference type="InterPro" id="IPR018490">
    <property type="entry name" value="cNMP-bd_dom_sf"/>
</dbReference>
<dbReference type="AlphaFoldDB" id="A0A1C7N1Z6"/>
<reference evidence="9 10" key="1">
    <citation type="submission" date="2016-03" db="EMBL/GenBank/DDBJ databases">
        <title>Choanephora cucurbitarum.</title>
        <authorList>
            <person name="Min B."/>
            <person name="Park H."/>
            <person name="Park J.-H."/>
            <person name="Shin H.-D."/>
            <person name="Choi I.-G."/>
        </authorList>
    </citation>
    <scope>NUCLEOTIDE SEQUENCE [LARGE SCALE GENOMIC DNA]</scope>
    <source>
        <strain evidence="9 10">KUS-F28377</strain>
    </source>
</reference>
<feature type="transmembrane region" description="Helical" evidence="6">
    <location>
        <begin position="260"/>
        <end position="278"/>
    </location>
</feature>
<feature type="transmembrane region" description="Helical" evidence="6">
    <location>
        <begin position="285"/>
        <end position="305"/>
    </location>
</feature>
<keyword evidence="3 6" id="KW-1133">Transmembrane helix</keyword>
<dbReference type="PANTHER" id="PTHR43310:SF4">
    <property type="entry name" value="AFR304WP"/>
    <property type="match status" value="1"/>
</dbReference>
<dbReference type="GO" id="GO:0034618">
    <property type="term" value="F:arginine binding"/>
    <property type="evidence" value="ECO:0007669"/>
    <property type="project" value="EnsemblFungi"/>
</dbReference>
<dbReference type="SUPFAM" id="SSF52091">
    <property type="entry name" value="SpoIIaa-like"/>
    <property type="match status" value="1"/>
</dbReference>
<dbReference type="SMART" id="SM00100">
    <property type="entry name" value="cNMP"/>
    <property type="match status" value="1"/>
</dbReference>
<dbReference type="GO" id="GO:0015174">
    <property type="term" value="F:basic amino acid transmembrane transporter activity"/>
    <property type="evidence" value="ECO:0007669"/>
    <property type="project" value="EnsemblFungi"/>
</dbReference>
<feature type="region of interest" description="Disordered" evidence="5">
    <location>
        <begin position="129"/>
        <end position="188"/>
    </location>
</feature>
<dbReference type="InParanoid" id="A0A1C7N1Z6"/>
<evidence type="ECO:0000313" key="10">
    <source>
        <dbReference type="Proteomes" id="UP000093000"/>
    </source>
</evidence>
<dbReference type="EMBL" id="LUGH01000711">
    <property type="protein sequence ID" value="OBZ83165.1"/>
    <property type="molecule type" value="Genomic_DNA"/>
</dbReference>
<protein>
    <submittedName>
        <fullName evidence="9">Uncharacterized protein C24H6.11c</fullName>
    </submittedName>
</protein>
<feature type="transmembrane region" description="Helical" evidence="6">
    <location>
        <begin position="477"/>
        <end position="498"/>
    </location>
</feature>
<feature type="region of interest" description="Disordered" evidence="5">
    <location>
        <begin position="1"/>
        <end position="31"/>
    </location>
</feature>
<evidence type="ECO:0000259" key="7">
    <source>
        <dbReference type="PROSITE" id="PS50042"/>
    </source>
</evidence>
<feature type="region of interest" description="Disordered" evidence="5">
    <location>
        <begin position="73"/>
        <end position="99"/>
    </location>
</feature>
<feature type="transmembrane region" description="Helical" evidence="6">
    <location>
        <begin position="387"/>
        <end position="406"/>
    </location>
</feature>
<sequence length="1017" mass="114533">MDRINSSTSSNVDYSSFSSPKEINIKGKLDEEIPSRSYYSSHIHIEEPVDEDARYSASVESIRAHSLALGDRYMQESSPANSPPTNLQSDDKFLKPVSPLSLGNNSHSILSSLLQKDNLKRNQDDFAQDETDERQHLLSPSSSAPSRKKLHHKKSSNNYFSISDSDPELGNQTQEGSIEDQQESTRKQEQSYSYYRRITWKQLRDPQTWIKCFTQPLRYIPAVILGLLLNLLDAISYGMITFPLNNPMFASFGPDGISMFFVSCIVSQLVYSCGGSAFDGGNGSMMIEVVPFLHIIAERIVSVVGSDRPDVAIPSTVVAFAMSSIMTGLAFFLLGALKLGKLIGFFPRHILVGTIGGVGWFLVATGIEVSGRLDEDLEYTIPMFKKVFLESHTFMLWFSAFAVAILLRLIQHRITSPLVVPVFFMVLPLAFYLIVLVLGLDVSQVRNDGWIFPLVESNTPFWHFYTYFNLKMVDWRAVVETIPAMLALTFFGVLHVPINVPALGVSTNKDDVDVNRELVAHGISNAASGLLGSVQNYLVYTNSLLFIRSGGDSRVAGVMLAGATTVLWMVGPWIVGYIPVMVVGSLIFHLGLDLLKEALVDTWKSVHYLEYITICTIIASMAIMGFVEGIFVGIVLACIFFVVQNARGNKAIRAIYTGQYMRSTVRRLYRQEQFLNQVGGQIQVVKLQGYLFFGTIDQVETAIRDMLDEHAWDKHPIRFLILDLQLVQGLDFSAAEAFVRIRRLLRARQVYMIVCNVARHSDEEKALMKAGIWTHHQQHDEDDLKCFEHINEAVEWCENVLLTSFFENKPKHILSGTPSTMVPVSNKHYGYEDRLASAGSPRHNIISNAIHQVFSESHGPVVHKNTSQPTLILVQTFGEIKQGKTSIEFFHKLSKYFERVTAKKNDTLYHEGDPCEYLLILEQGSLRSLMHVLKDEVTVETILPGTVVGELGMFSHNPVRTRSLMAETDSVFWILSRESFDRMCTEVPDLANEFIFLCLYFSSERLDTMTRYAFHLH</sequence>
<comment type="caution">
    <text evidence="9">The sequence shown here is derived from an EMBL/GenBank/DDBJ whole genome shotgun (WGS) entry which is preliminary data.</text>
</comment>
<evidence type="ECO:0000256" key="6">
    <source>
        <dbReference type="SAM" id="Phobius"/>
    </source>
</evidence>
<dbReference type="PANTHER" id="PTHR43310">
    <property type="entry name" value="SULFATE TRANSPORTER YBAR-RELATED"/>
    <property type="match status" value="1"/>
</dbReference>
<dbReference type="InterPro" id="IPR000595">
    <property type="entry name" value="cNMP-bd_dom"/>
</dbReference>
<feature type="transmembrane region" description="Helical" evidence="6">
    <location>
        <begin position="349"/>
        <end position="367"/>
    </location>
</feature>
<keyword evidence="4 6" id="KW-0472">Membrane</keyword>